<evidence type="ECO:0000256" key="5">
    <source>
        <dbReference type="ARBA" id="ARBA00022692"/>
    </source>
</evidence>
<dbReference type="InterPro" id="IPR036942">
    <property type="entry name" value="Beta-barrel_TonB_sf"/>
</dbReference>
<keyword evidence="9 11" id="KW-0472">Membrane</keyword>
<evidence type="ECO:0000256" key="3">
    <source>
        <dbReference type="ARBA" id="ARBA00022452"/>
    </source>
</evidence>
<keyword evidence="15" id="KW-0675">Receptor</keyword>
<dbReference type="PANTHER" id="PTHR32552:SF81">
    <property type="entry name" value="TONB-DEPENDENT OUTER MEMBRANE RECEPTOR"/>
    <property type="match status" value="1"/>
</dbReference>
<evidence type="ECO:0000256" key="7">
    <source>
        <dbReference type="ARBA" id="ARBA00023065"/>
    </source>
</evidence>
<keyword evidence="10 11" id="KW-0998">Cell outer membrane</keyword>
<dbReference type="CDD" id="cd01347">
    <property type="entry name" value="ligand_gated_channel"/>
    <property type="match status" value="1"/>
</dbReference>
<dbReference type="GO" id="GO:0006826">
    <property type="term" value="P:iron ion transport"/>
    <property type="evidence" value="ECO:0007669"/>
    <property type="project" value="UniProtKB-KW"/>
</dbReference>
<dbReference type="GO" id="GO:0009279">
    <property type="term" value="C:cell outer membrane"/>
    <property type="evidence" value="ECO:0007669"/>
    <property type="project" value="UniProtKB-SubCell"/>
</dbReference>
<evidence type="ECO:0000256" key="1">
    <source>
        <dbReference type="ARBA" id="ARBA00004571"/>
    </source>
</evidence>
<evidence type="ECO:0000256" key="4">
    <source>
        <dbReference type="ARBA" id="ARBA00022496"/>
    </source>
</evidence>
<evidence type="ECO:0000256" key="10">
    <source>
        <dbReference type="ARBA" id="ARBA00023237"/>
    </source>
</evidence>
<keyword evidence="5 11" id="KW-0812">Transmembrane</keyword>
<dbReference type="AlphaFoldDB" id="A0A2S7KAM8"/>
<dbReference type="Gene3D" id="2.40.170.20">
    <property type="entry name" value="TonB-dependent receptor, beta-barrel domain"/>
    <property type="match status" value="2"/>
</dbReference>
<dbReference type="PROSITE" id="PS52016">
    <property type="entry name" value="TONB_DEPENDENT_REC_3"/>
    <property type="match status" value="1"/>
</dbReference>
<name>A0A2S7KAM8_9PROT</name>
<comment type="similarity">
    <text evidence="11 12">Belongs to the TonB-dependent receptor family.</text>
</comment>
<comment type="subcellular location">
    <subcellularLocation>
        <location evidence="1 11">Cell outer membrane</location>
        <topology evidence="1 11">Multi-pass membrane protein</topology>
    </subcellularLocation>
</comment>
<proteinExistence type="inferred from homology"/>
<dbReference type="PANTHER" id="PTHR32552">
    <property type="entry name" value="FERRICHROME IRON RECEPTOR-RELATED"/>
    <property type="match status" value="1"/>
</dbReference>
<dbReference type="Pfam" id="PF07715">
    <property type="entry name" value="Plug"/>
    <property type="match status" value="1"/>
</dbReference>
<evidence type="ECO:0000313" key="16">
    <source>
        <dbReference type="Proteomes" id="UP000239504"/>
    </source>
</evidence>
<dbReference type="SUPFAM" id="SSF56935">
    <property type="entry name" value="Porins"/>
    <property type="match status" value="1"/>
</dbReference>
<evidence type="ECO:0000313" key="15">
    <source>
        <dbReference type="EMBL" id="PQA89533.1"/>
    </source>
</evidence>
<gene>
    <name evidence="15" type="ORF">CW354_01285</name>
</gene>
<keyword evidence="4" id="KW-0410">Iron transport</keyword>
<evidence type="ECO:0000256" key="11">
    <source>
        <dbReference type="PROSITE-ProRule" id="PRU01360"/>
    </source>
</evidence>
<evidence type="ECO:0000256" key="6">
    <source>
        <dbReference type="ARBA" id="ARBA00023004"/>
    </source>
</evidence>
<accession>A0A2S7KAM8</accession>
<keyword evidence="7" id="KW-0406">Ion transport</keyword>
<dbReference type="EMBL" id="PJCH01000001">
    <property type="protein sequence ID" value="PQA89533.1"/>
    <property type="molecule type" value="Genomic_DNA"/>
</dbReference>
<keyword evidence="6" id="KW-0408">Iron</keyword>
<evidence type="ECO:0000256" key="12">
    <source>
        <dbReference type="RuleBase" id="RU003357"/>
    </source>
</evidence>
<keyword evidence="2 11" id="KW-0813">Transport</keyword>
<keyword evidence="8 12" id="KW-0798">TonB box</keyword>
<sequence>MKVKRINIREARLDRGRFHKNSFSRRGMKKSKIFLTVSCMALTALAGQSQAYAQARGGDEIIVTATKRAEKLSEVPIAISVFGADDVDQTGVRELSELSEYIPNVQISGHNDFRSVITIRGVGSNSRNIGFDSRVGVYVDGVYMGQSPAVNQELLDLERVEVLRGPQGMLFGKNTVAGAVSLVTKKPADEFSARVTADIGNYDYREFKGIVNVPLGQMAAAKFSIAKTDRDGYIDNITTGNKLDTKDVWAYRAQLRITPTDNFEANFAFDGLNTDNKILVGEPLTDMLGIGPVPVAPEPRRVAFEFDPSENRDIYGGMMDLEYNLDNGFTLKSISGYRNTDAFYTNATDYSPVSVVSIEYSDKFEQFTQEFQAISPPGERLTYMLGFYYYNQDSDTQRDVFLGDSFHESFIAPVVAPSVAPLLMLDPNNLTPADLAFISAFVGFGPEGSRVYNSGRVKTESFAGYINGSFDITDRLTLGFGGRYSVENKDVNWLLDGRNSGLFGIGSTNPDPMTGVPSPLINDRTDKFFSPAVSLSYAVMDEANVYAKYSSGYKSGGFNLDYINANELAANTGLEFGKETVDSYEVGFKGAFWDGRFTLNLAAFLSNYEDYQVNQFVDLGGGNTSIRITNAAKVKTKGVEAEFNLEATDNLVFYGSAGLLDAEFDEFPGGGSGGSDASGNRLVNAPEFTAAIGGVFTQEIPSLNSTFLLRADLTHTGGYFTTADNVKTTTLPSMATIPFGYIDEMTQLNGRVGVITNNEMLELYFWGRNLTDEDGLIDDFRDFFNTYVNHPNIGRTYGVGVAVNF</sequence>
<organism evidence="15 16">
    <name type="scientific">Hyphococcus luteus</name>
    <dbReference type="NCBI Taxonomy" id="2058213"/>
    <lineage>
        <taxon>Bacteria</taxon>
        <taxon>Pseudomonadati</taxon>
        <taxon>Pseudomonadota</taxon>
        <taxon>Alphaproteobacteria</taxon>
        <taxon>Parvularculales</taxon>
        <taxon>Parvularculaceae</taxon>
        <taxon>Hyphococcus</taxon>
    </lineage>
</organism>
<dbReference type="OrthoDB" id="7313036at2"/>
<evidence type="ECO:0000256" key="8">
    <source>
        <dbReference type="ARBA" id="ARBA00023077"/>
    </source>
</evidence>
<keyword evidence="3 11" id="KW-1134">Transmembrane beta strand</keyword>
<reference evidence="15 16" key="1">
    <citation type="submission" date="2017-12" db="EMBL/GenBank/DDBJ databases">
        <authorList>
            <person name="Hurst M.R.H."/>
        </authorList>
    </citation>
    <scope>NUCLEOTIDE SEQUENCE [LARGE SCALE GENOMIC DNA]</scope>
    <source>
        <strain evidence="15 16">SY-3-19</strain>
    </source>
</reference>
<dbReference type="InterPro" id="IPR012910">
    <property type="entry name" value="Plug_dom"/>
</dbReference>
<evidence type="ECO:0000256" key="9">
    <source>
        <dbReference type="ARBA" id="ARBA00023136"/>
    </source>
</evidence>
<dbReference type="Pfam" id="PF00593">
    <property type="entry name" value="TonB_dep_Rec_b-barrel"/>
    <property type="match status" value="1"/>
</dbReference>
<keyword evidence="16" id="KW-1185">Reference proteome</keyword>
<evidence type="ECO:0000259" key="14">
    <source>
        <dbReference type="Pfam" id="PF07715"/>
    </source>
</evidence>
<dbReference type="Proteomes" id="UP000239504">
    <property type="component" value="Unassembled WGS sequence"/>
</dbReference>
<evidence type="ECO:0000259" key="13">
    <source>
        <dbReference type="Pfam" id="PF00593"/>
    </source>
</evidence>
<dbReference type="InterPro" id="IPR000531">
    <property type="entry name" value="Beta-barrel_TonB"/>
</dbReference>
<feature type="domain" description="TonB-dependent receptor-like beta-barrel" evidence="13">
    <location>
        <begin position="267"/>
        <end position="770"/>
    </location>
</feature>
<feature type="domain" description="TonB-dependent receptor plug" evidence="14">
    <location>
        <begin position="72"/>
        <end position="179"/>
    </location>
</feature>
<evidence type="ECO:0000256" key="2">
    <source>
        <dbReference type="ARBA" id="ARBA00022448"/>
    </source>
</evidence>
<comment type="caution">
    <text evidence="15">The sequence shown here is derived from an EMBL/GenBank/DDBJ whole genome shotgun (WGS) entry which is preliminary data.</text>
</comment>
<dbReference type="InterPro" id="IPR039426">
    <property type="entry name" value="TonB-dep_rcpt-like"/>
</dbReference>
<protein>
    <submittedName>
        <fullName evidence="15">TonB-dependent receptor</fullName>
    </submittedName>
</protein>